<reference evidence="2 3" key="2">
    <citation type="submission" date="2018-11" db="EMBL/GenBank/DDBJ databases">
        <authorList>
            <consortium name="Pathogen Informatics"/>
        </authorList>
    </citation>
    <scope>NUCLEOTIDE SEQUENCE [LARGE SCALE GENOMIC DNA]</scope>
</reference>
<dbReference type="SUPFAM" id="SSF53649">
    <property type="entry name" value="Alkaline phosphatase-like"/>
    <property type="match status" value="1"/>
</dbReference>
<feature type="signal peptide" evidence="1">
    <location>
        <begin position="1"/>
        <end position="17"/>
    </location>
</feature>
<dbReference type="CDD" id="cd16018">
    <property type="entry name" value="Enpp"/>
    <property type="match status" value="1"/>
</dbReference>
<protein>
    <submittedName>
        <fullName evidence="4">Choline-specific glycerophosphodiester phosphodiesterase</fullName>
    </submittedName>
</protein>
<evidence type="ECO:0000313" key="2">
    <source>
        <dbReference type="EMBL" id="VDM95893.1"/>
    </source>
</evidence>
<name>A0A0N5CL13_THECL</name>
<dbReference type="Gene3D" id="3.30.1360.180">
    <property type="match status" value="1"/>
</dbReference>
<reference evidence="4" key="1">
    <citation type="submission" date="2017-02" db="UniProtKB">
        <authorList>
            <consortium name="WormBaseParasite"/>
        </authorList>
    </citation>
    <scope>IDENTIFICATION</scope>
</reference>
<dbReference type="InterPro" id="IPR002591">
    <property type="entry name" value="Phosphodiest/P_Trfase"/>
</dbReference>
<evidence type="ECO:0000313" key="3">
    <source>
        <dbReference type="Proteomes" id="UP000276776"/>
    </source>
</evidence>
<keyword evidence="1" id="KW-0732">Signal</keyword>
<dbReference type="PANTHER" id="PTHR10151:SF111">
    <property type="entry name" value="CHOLINE-SPECIFIC GLYCEROPHOSPHODIESTER PHOSPHODIESTERASE"/>
    <property type="match status" value="1"/>
</dbReference>
<dbReference type="STRING" id="103827.A0A0N5CL13"/>
<dbReference type="Gene3D" id="3.40.720.10">
    <property type="entry name" value="Alkaline Phosphatase, subunit A"/>
    <property type="match status" value="1"/>
</dbReference>
<accession>A0A0N5CL13</accession>
<dbReference type="OMA" id="YQLICHV"/>
<feature type="chain" id="PRO_5043126180" evidence="1">
    <location>
        <begin position="18"/>
        <end position="407"/>
    </location>
</feature>
<evidence type="ECO:0000256" key="1">
    <source>
        <dbReference type="SAM" id="SignalP"/>
    </source>
</evidence>
<evidence type="ECO:0000313" key="4">
    <source>
        <dbReference type="WBParaSite" id="TCLT_0000078501-mRNA-1"/>
    </source>
</evidence>
<dbReference type="AlphaFoldDB" id="A0A0N5CL13"/>
<dbReference type="PANTHER" id="PTHR10151">
    <property type="entry name" value="ECTONUCLEOTIDE PYROPHOSPHATASE/PHOSPHODIESTERASE"/>
    <property type="match status" value="1"/>
</dbReference>
<gene>
    <name evidence="2" type="ORF">TCLT_LOCUS786</name>
</gene>
<dbReference type="Pfam" id="PF01663">
    <property type="entry name" value="Phosphodiest"/>
    <property type="match status" value="1"/>
</dbReference>
<keyword evidence="3" id="KW-1185">Reference proteome</keyword>
<sequence>MWYQHCTFFILIYFVVAIERIPVGQNLIVLILDGYGKALLNQTDSSGFRLLSKNGVSTDFLKPVYPTQNYPNWMTLVTGLYTENHGYGADYMWDRTKNRVFRKGESSDFGGSWWSDDVTPAWYTAGKANIDVHCYWMPGCDLPCRDMIVQVPPERRYNLSTPEQTDALATYFPEIIQQISKYQFYRQQLFFLRYAGVQAALETFGFGSDEVRQTLINVDLNLLSLQQKLESAKLFDSTNLMVLSTHGLYPVEQEEQFFIEECMADFSKIQKVVNHHAMMMIFTNPKEADEVFFELKLCDQWAPMGDYDENQQPLISVYRTAELLDRLHWKNFKHMPEIVLFTRPGATVLTRELPSIPPQNEQEKDVRFTGGWDNDNSNMQGIFFARGPGEFVKVKCSNSKVNGKTPM</sequence>
<dbReference type="EMBL" id="UYYF01000068">
    <property type="protein sequence ID" value="VDM95893.1"/>
    <property type="molecule type" value="Genomic_DNA"/>
</dbReference>
<dbReference type="InterPro" id="IPR017850">
    <property type="entry name" value="Alkaline_phosphatase_core_sf"/>
</dbReference>
<proteinExistence type="predicted"/>
<dbReference type="WBParaSite" id="TCLT_0000078501-mRNA-1">
    <property type="protein sequence ID" value="TCLT_0000078501-mRNA-1"/>
    <property type="gene ID" value="TCLT_0000078501"/>
</dbReference>
<dbReference type="OrthoDB" id="415411at2759"/>
<dbReference type="Proteomes" id="UP000276776">
    <property type="component" value="Unassembled WGS sequence"/>
</dbReference>
<organism evidence="4">
    <name type="scientific">Thelazia callipaeda</name>
    <name type="common">Oriental eyeworm</name>
    <name type="synonym">Parasitic nematode</name>
    <dbReference type="NCBI Taxonomy" id="103827"/>
    <lineage>
        <taxon>Eukaryota</taxon>
        <taxon>Metazoa</taxon>
        <taxon>Ecdysozoa</taxon>
        <taxon>Nematoda</taxon>
        <taxon>Chromadorea</taxon>
        <taxon>Rhabditida</taxon>
        <taxon>Spirurina</taxon>
        <taxon>Spiruromorpha</taxon>
        <taxon>Thelazioidea</taxon>
        <taxon>Thelaziidae</taxon>
        <taxon>Thelazia</taxon>
    </lineage>
</organism>